<comment type="caution">
    <text evidence="9">The sequence shown here is derived from an EMBL/GenBank/DDBJ whole genome shotgun (WGS) entry which is preliminary data.</text>
</comment>
<dbReference type="PANTHER" id="PTHR30558:SF3">
    <property type="entry name" value="BIOPOLYMER TRANSPORT PROTEIN EXBD-RELATED"/>
    <property type="match status" value="1"/>
</dbReference>
<keyword evidence="5 8" id="KW-1133">Transmembrane helix</keyword>
<evidence type="ECO:0000313" key="9">
    <source>
        <dbReference type="EMBL" id="RVT84987.1"/>
    </source>
</evidence>
<dbReference type="Proteomes" id="UP000288587">
    <property type="component" value="Unassembled WGS sequence"/>
</dbReference>
<keyword evidence="3" id="KW-1003">Cell membrane</keyword>
<reference evidence="9 10" key="1">
    <citation type="submission" date="2019-01" db="EMBL/GenBank/DDBJ databases">
        <authorList>
            <person name="Chen W.-M."/>
        </authorList>
    </citation>
    <scope>NUCLEOTIDE SEQUENCE [LARGE SCALE GENOMIC DNA]</scope>
    <source>
        <strain evidence="9 10">CCP-18</strain>
    </source>
</reference>
<dbReference type="AlphaFoldDB" id="A0A437LHW8"/>
<keyword evidence="6 8" id="KW-0472">Membrane</keyword>
<evidence type="ECO:0000256" key="5">
    <source>
        <dbReference type="ARBA" id="ARBA00022989"/>
    </source>
</evidence>
<keyword evidence="10" id="KW-1185">Reference proteome</keyword>
<dbReference type="PANTHER" id="PTHR30558">
    <property type="entry name" value="EXBD MEMBRANE COMPONENT OF PMF-DRIVEN MACROMOLECULE IMPORT SYSTEM"/>
    <property type="match status" value="1"/>
</dbReference>
<proteinExistence type="inferred from homology"/>
<dbReference type="InterPro" id="IPR003400">
    <property type="entry name" value="ExbD"/>
</dbReference>
<evidence type="ECO:0000256" key="4">
    <source>
        <dbReference type="ARBA" id="ARBA00022692"/>
    </source>
</evidence>
<dbReference type="EMBL" id="SACM01000003">
    <property type="protein sequence ID" value="RVT84987.1"/>
    <property type="molecule type" value="Genomic_DNA"/>
</dbReference>
<organism evidence="9 10">
    <name type="scientific">Inhella crocodyli</name>
    <dbReference type="NCBI Taxonomy" id="2499851"/>
    <lineage>
        <taxon>Bacteria</taxon>
        <taxon>Pseudomonadati</taxon>
        <taxon>Pseudomonadota</taxon>
        <taxon>Betaproteobacteria</taxon>
        <taxon>Burkholderiales</taxon>
        <taxon>Sphaerotilaceae</taxon>
        <taxon>Inhella</taxon>
    </lineage>
</organism>
<name>A0A437LHW8_9BURK</name>
<evidence type="ECO:0000256" key="1">
    <source>
        <dbReference type="ARBA" id="ARBA00004162"/>
    </source>
</evidence>
<feature type="transmembrane region" description="Helical" evidence="8">
    <location>
        <begin position="24"/>
        <end position="46"/>
    </location>
</feature>
<keyword evidence="4 7" id="KW-0812">Transmembrane</keyword>
<dbReference type="OrthoDB" id="9793581at2"/>
<keyword evidence="7" id="KW-0813">Transport</keyword>
<dbReference type="GO" id="GO:0015031">
    <property type="term" value="P:protein transport"/>
    <property type="evidence" value="ECO:0007669"/>
    <property type="project" value="UniProtKB-KW"/>
</dbReference>
<evidence type="ECO:0000256" key="6">
    <source>
        <dbReference type="ARBA" id="ARBA00023136"/>
    </source>
</evidence>
<evidence type="ECO:0000256" key="2">
    <source>
        <dbReference type="ARBA" id="ARBA00005811"/>
    </source>
</evidence>
<evidence type="ECO:0000256" key="7">
    <source>
        <dbReference type="RuleBase" id="RU003879"/>
    </source>
</evidence>
<dbReference type="Gene3D" id="3.30.420.270">
    <property type="match status" value="1"/>
</dbReference>
<keyword evidence="7" id="KW-0653">Protein transport</keyword>
<sequence>MPPSRPRRCEMRIDWQDAGDEPEIGLIALIDCIFFLLMFFMVATSFKQQEGQRLAKELPINLPQAEAALRDLDPAGPAALVIGLDARGQLYLDGAAVSVQALHDGLRAAAQRRPVPPVRLEGDRSVPLQQVVHVLDLCAFEGLTQVSVRTRAK</sequence>
<evidence type="ECO:0000313" key="10">
    <source>
        <dbReference type="Proteomes" id="UP000288587"/>
    </source>
</evidence>
<comment type="similarity">
    <text evidence="2 7">Belongs to the ExbD/TolR family.</text>
</comment>
<protein>
    <submittedName>
        <fullName evidence="9">Biopolymer transporter ExbD</fullName>
    </submittedName>
</protein>
<dbReference type="Pfam" id="PF02472">
    <property type="entry name" value="ExbD"/>
    <property type="match status" value="1"/>
</dbReference>
<evidence type="ECO:0000256" key="8">
    <source>
        <dbReference type="SAM" id="Phobius"/>
    </source>
</evidence>
<comment type="subcellular location">
    <subcellularLocation>
        <location evidence="1">Cell membrane</location>
        <topology evidence="1">Single-pass membrane protein</topology>
    </subcellularLocation>
    <subcellularLocation>
        <location evidence="7">Cell membrane</location>
        <topology evidence="7">Single-pass type II membrane protein</topology>
    </subcellularLocation>
</comment>
<dbReference type="GO" id="GO:0022857">
    <property type="term" value="F:transmembrane transporter activity"/>
    <property type="evidence" value="ECO:0007669"/>
    <property type="project" value="InterPro"/>
</dbReference>
<gene>
    <name evidence="9" type="ORF">EOD73_12780</name>
</gene>
<accession>A0A437LHW8</accession>
<evidence type="ECO:0000256" key="3">
    <source>
        <dbReference type="ARBA" id="ARBA00022475"/>
    </source>
</evidence>
<dbReference type="GO" id="GO:0005886">
    <property type="term" value="C:plasma membrane"/>
    <property type="evidence" value="ECO:0007669"/>
    <property type="project" value="UniProtKB-SubCell"/>
</dbReference>